<name>A0A7G9WGT6_9FIRM</name>
<gene>
    <name evidence="1" type="ORF">H6X83_13460</name>
</gene>
<proteinExistence type="predicted"/>
<dbReference type="AlphaFoldDB" id="A0A7G9WGT6"/>
<protein>
    <recommendedName>
        <fullName evidence="3">DUF1492 domain-containing protein</fullName>
    </recommendedName>
</protein>
<evidence type="ECO:0000313" key="2">
    <source>
        <dbReference type="Proteomes" id="UP000516046"/>
    </source>
</evidence>
<reference evidence="1 2" key="1">
    <citation type="submission" date="2020-08" db="EMBL/GenBank/DDBJ databases">
        <authorList>
            <person name="Ren C."/>
            <person name="Gu Y."/>
            <person name="Xu Y."/>
        </authorList>
    </citation>
    <scope>NUCLEOTIDE SEQUENCE [LARGE SCALE GENOMIC DNA]</scope>
    <source>
        <strain evidence="1 2">LBM18003</strain>
    </source>
</reference>
<dbReference type="RefSeq" id="WP_212506963.1">
    <property type="nucleotide sequence ID" value="NZ_CP060696.1"/>
</dbReference>
<keyword evidence="2" id="KW-1185">Reference proteome</keyword>
<evidence type="ECO:0000313" key="1">
    <source>
        <dbReference type="EMBL" id="QNO17898.1"/>
    </source>
</evidence>
<organism evidence="1 2">
    <name type="scientific">Caproicibacterium amylolyticum</name>
    <dbReference type="NCBI Taxonomy" id="2766537"/>
    <lineage>
        <taxon>Bacteria</taxon>
        <taxon>Bacillati</taxon>
        <taxon>Bacillota</taxon>
        <taxon>Clostridia</taxon>
        <taxon>Eubacteriales</taxon>
        <taxon>Oscillospiraceae</taxon>
        <taxon>Caproicibacterium</taxon>
    </lineage>
</organism>
<evidence type="ECO:0008006" key="3">
    <source>
        <dbReference type="Google" id="ProtNLM"/>
    </source>
</evidence>
<dbReference type="EMBL" id="CP060696">
    <property type="protein sequence ID" value="QNO17898.1"/>
    <property type="molecule type" value="Genomic_DNA"/>
</dbReference>
<sequence>MNAKEYLSQAFRIDQRINSKLEQVASLRGLAIKAVSTLSDTPRSASPDIQPMETIIAKMVDLEAEINYDINRLVDLKKELVEVIKAVKNPEYQTLLELRYLCFKSWRQISAIMKYSSKHVFYLHGKALEAVSALRSSYLLG</sequence>
<accession>A0A7G9WGT6</accession>
<dbReference type="Proteomes" id="UP000516046">
    <property type="component" value="Chromosome"/>
</dbReference>
<dbReference type="KEGG" id="caml:H6X83_13460"/>